<keyword evidence="2" id="KW-1185">Reference proteome</keyword>
<reference evidence="1" key="1">
    <citation type="submission" date="2022-05" db="EMBL/GenBank/DDBJ databases">
        <authorList>
            <person name="Pankratov T."/>
        </authorList>
    </citation>
    <scope>NUCLEOTIDE SEQUENCE</scope>
    <source>
        <strain evidence="1">BP6-180914</strain>
    </source>
</reference>
<accession>A0AA41YZQ9</accession>
<dbReference type="SUPFAM" id="SSF51182">
    <property type="entry name" value="RmlC-like cupins"/>
    <property type="match status" value="1"/>
</dbReference>
<sequence>MTNPKLHKEFHKLDLEDGWQTPPGYPAGIKEKIISGSLDEPGGTGNRTRLLRFDPGVYTTAPFVHVYWEEVFLLSGDLIVGNDEQGQGGTKFEGYTYAVRPPGAFHGPFKSDTGCLLLETHYF</sequence>
<name>A0AA41YZQ9_9HYPH</name>
<dbReference type="InterPro" id="IPR011051">
    <property type="entry name" value="RmlC_Cupin_sf"/>
</dbReference>
<comment type="caution">
    <text evidence="1">The sequence shown here is derived from an EMBL/GenBank/DDBJ whole genome shotgun (WGS) entry which is preliminary data.</text>
</comment>
<dbReference type="EMBL" id="JAMOIM010000003">
    <property type="protein sequence ID" value="MCW6507825.1"/>
    <property type="molecule type" value="Genomic_DNA"/>
</dbReference>
<dbReference type="Proteomes" id="UP001165667">
    <property type="component" value="Unassembled WGS sequence"/>
</dbReference>
<organism evidence="1 2">
    <name type="scientific">Lichenifustis flavocetrariae</name>
    <dbReference type="NCBI Taxonomy" id="2949735"/>
    <lineage>
        <taxon>Bacteria</taxon>
        <taxon>Pseudomonadati</taxon>
        <taxon>Pseudomonadota</taxon>
        <taxon>Alphaproteobacteria</taxon>
        <taxon>Hyphomicrobiales</taxon>
        <taxon>Lichenihabitantaceae</taxon>
        <taxon>Lichenifustis</taxon>
    </lineage>
</organism>
<evidence type="ECO:0000313" key="1">
    <source>
        <dbReference type="EMBL" id="MCW6507825.1"/>
    </source>
</evidence>
<dbReference type="AlphaFoldDB" id="A0AA41YZQ9"/>
<evidence type="ECO:0000313" key="2">
    <source>
        <dbReference type="Proteomes" id="UP001165667"/>
    </source>
</evidence>
<dbReference type="RefSeq" id="WP_282584181.1">
    <property type="nucleotide sequence ID" value="NZ_JAMOIM010000003.1"/>
</dbReference>
<protein>
    <submittedName>
        <fullName evidence="1">Cupin</fullName>
    </submittedName>
</protein>
<dbReference type="Gene3D" id="2.60.120.10">
    <property type="entry name" value="Jelly Rolls"/>
    <property type="match status" value="1"/>
</dbReference>
<gene>
    <name evidence="1" type="ORF">M8523_07305</name>
</gene>
<dbReference type="InterPro" id="IPR014710">
    <property type="entry name" value="RmlC-like_jellyroll"/>
</dbReference>
<proteinExistence type="predicted"/>